<keyword evidence="1" id="KW-0805">Transcription regulation</keyword>
<sequence length="178" mass="18850">MTDAPDAAPDPCAAAAAGDPCAAETAESLGTSGARLCPGGEGQVSHAIARVARAHRSTAGNLLRRLGLYAGQELLMMRLWDAGPQRQSELIKLLGLDPSTVTRMVQRLEQAGLVTREPCAADRRAVVVATTEAGEALRKEVGQVWQELEERTLAGLGDEDRSELARLLAHLEDNLTGC</sequence>
<dbReference type="SUPFAM" id="SSF46785">
    <property type="entry name" value="Winged helix' DNA-binding domain"/>
    <property type="match status" value="1"/>
</dbReference>
<evidence type="ECO:0000256" key="1">
    <source>
        <dbReference type="ARBA" id="ARBA00023015"/>
    </source>
</evidence>
<name>A0ABV3J164_9ACTN</name>
<dbReference type="PROSITE" id="PS01117">
    <property type="entry name" value="HTH_MARR_1"/>
    <property type="match status" value="1"/>
</dbReference>
<evidence type="ECO:0000313" key="5">
    <source>
        <dbReference type="EMBL" id="MEV4926324.1"/>
    </source>
</evidence>
<keyword evidence="6" id="KW-1185">Reference proteome</keyword>
<keyword evidence="3" id="KW-0804">Transcription</keyword>
<accession>A0ABV3J164</accession>
<dbReference type="PANTHER" id="PTHR33164:SF43">
    <property type="entry name" value="HTH-TYPE TRANSCRIPTIONAL REPRESSOR YETL"/>
    <property type="match status" value="1"/>
</dbReference>
<dbReference type="Proteomes" id="UP001552479">
    <property type="component" value="Unassembled WGS sequence"/>
</dbReference>
<dbReference type="PROSITE" id="PS50995">
    <property type="entry name" value="HTH_MARR_2"/>
    <property type="match status" value="1"/>
</dbReference>
<evidence type="ECO:0000256" key="3">
    <source>
        <dbReference type="ARBA" id="ARBA00023163"/>
    </source>
</evidence>
<dbReference type="InterPro" id="IPR000835">
    <property type="entry name" value="HTH_MarR-typ"/>
</dbReference>
<dbReference type="PANTHER" id="PTHR33164">
    <property type="entry name" value="TRANSCRIPTIONAL REGULATOR, MARR FAMILY"/>
    <property type="match status" value="1"/>
</dbReference>
<evidence type="ECO:0000313" key="6">
    <source>
        <dbReference type="Proteomes" id="UP001552479"/>
    </source>
</evidence>
<dbReference type="InterPro" id="IPR036390">
    <property type="entry name" value="WH_DNA-bd_sf"/>
</dbReference>
<reference evidence="5 6" key="1">
    <citation type="submission" date="2024-06" db="EMBL/GenBank/DDBJ databases">
        <title>The Natural Products Discovery Center: Release of the First 8490 Sequenced Strains for Exploring Actinobacteria Biosynthetic Diversity.</title>
        <authorList>
            <person name="Kalkreuter E."/>
            <person name="Kautsar S.A."/>
            <person name="Yang D."/>
            <person name="Bader C.D."/>
            <person name="Teijaro C.N."/>
            <person name="Fluegel L."/>
            <person name="Davis C.M."/>
            <person name="Simpson J.R."/>
            <person name="Lauterbach L."/>
            <person name="Steele A.D."/>
            <person name="Gui C."/>
            <person name="Meng S."/>
            <person name="Li G."/>
            <person name="Viehrig K."/>
            <person name="Ye F."/>
            <person name="Su P."/>
            <person name="Kiefer A.F."/>
            <person name="Nichols A."/>
            <person name="Cepeda A.J."/>
            <person name="Yan W."/>
            <person name="Fan B."/>
            <person name="Jiang Y."/>
            <person name="Adhikari A."/>
            <person name="Zheng C.-J."/>
            <person name="Schuster L."/>
            <person name="Cowan T.M."/>
            <person name="Smanski M.J."/>
            <person name="Chevrette M.G."/>
            <person name="De Carvalho L.P.S."/>
            <person name="Shen B."/>
        </authorList>
    </citation>
    <scope>NUCLEOTIDE SEQUENCE [LARGE SCALE GENOMIC DNA]</scope>
    <source>
        <strain evidence="5 6">NPDC053791</strain>
    </source>
</reference>
<dbReference type="PRINTS" id="PR00598">
    <property type="entry name" value="HTHMARR"/>
</dbReference>
<gene>
    <name evidence="5" type="ORF">AB0L03_26445</name>
</gene>
<evidence type="ECO:0000256" key="2">
    <source>
        <dbReference type="ARBA" id="ARBA00023125"/>
    </source>
</evidence>
<comment type="caution">
    <text evidence="5">The sequence shown here is derived from an EMBL/GenBank/DDBJ whole genome shotgun (WGS) entry which is preliminary data.</text>
</comment>
<dbReference type="InterPro" id="IPR036388">
    <property type="entry name" value="WH-like_DNA-bd_sf"/>
</dbReference>
<dbReference type="Pfam" id="PF01047">
    <property type="entry name" value="MarR"/>
    <property type="match status" value="1"/>
</dbReference>
<dbReference type="SMART" id="SM00347">
    <property type="entry name" value="HTH_MARR"/>
    <property type="match status" value="1"/>
</dbReference>
<feature type="domain" description="HTH marR-type" evidence="4">
    <location>
        <begin position="41"/>
        <end position="173"/>
    </location>
</feature>
<keyword evidence="2" id="KW-0238">DNA-binding</keyword>
<dbReference type="RefSeq" id="WP_366089751.1">
    <property type="nucleotide sequence ID" value="NZ_JBFASG010000032.1"/>
</dbReference>
<dbReference type="InterPro" id="IPR039422">
    <property type="entry name" value="MarR/SlyA-like"/>
</dbReference>
<evidence type="ECO:0000259" key="4">
    <source>
        <dbReference type="PROSITE" id="PS50995"/>
    </source>
</evidence>
<protein>
    <submittedName>
        <fullName evidence="5">MarR family transcriptional regulator</fullName>
    </submittedName>
</protein>
<dbReference type="Gene3D" id="1.10.10.10">
    <property type="entry name" value="Winged helix-like DNA-binding domain superfamily/Winged helix DNA-binding domain"/>
    <property type="match status" value="1"/>
</dbReference>
<organism evidence="5 6">
    <name type="scientific">Streptomyces roseoverticillatus</name>
    <dbReference type="NCBI Taxonomy" id="66429"/>
    <lineage>
        <taxon>Bacteria</taxon>
        <taxon>Bacillati</taxon>
        <taxon>Actinomycetota</taxon>
        <taxon>Actinomycetes</taxon>
        <taxon>Kitasatosporales</taxon>
        <taxon>Streptomycetaceae</taxon>
        <taxon>Streptomyces</taxon>
    </lineage>
</organism>
<dbReference type="EMBL" id="JBFASG010000032">
    <property type="protein sequence ID" value="MEV4926324.1"/>
    <property type="molecule type" value="Genomic_DNA"/>
</dbReference>
<proteinExistence type="predicted"/>
<dbReference type="InterPro" id="IPR023187">
    <property type="entry name" value="Tscrpt_reg_MarR-type_CS"/>
</dbReference>